<sequence length="100" mass="11229">MVPPFLDVLVVSLALFSTSSKIFSFADFGIGIKDLFKSSFNFFLIESISFCVGISFFFFFMESFFAISTISALLSFAKASYLSIDFDNPIIKKKIIETVK</sequence>
<gene>
    <name evidence="2" type="ORF">BTO18_09350</name>
</gene>
<comment type="caution">
    <text evidence="2">The sequence shown here is derived from an EMBL/GenBank/DDBJ whole genome shotgun (WGS) entry which is preliminary data.</text>
</comment>
<feature type="transmembrane region" description="Helical" evidence="1">
    <location>
        <begin position="6"/>
        <end position="28"/>
    </location>
</feature>
<keyword evidence="3" id="KW-1185">Reference proteome</keyword>
<keyword evidence="1" id="KW-0812">Transmembrane</keyword>
<keyword evidence="1" id="KW-0472">Membrane</keyword>
<dbReference type="Proteomes" id="UP000238882">
    <property type="component" value="Unassembled WGS sequence"/>
</dbReference>
<accession>A0A2S7WP26</accession>
<dbReference type="EMBL" id="MSCN01000001">
    <property type="protein sequence ID" value="PQJ79365.1"/>
    <property type="molecule type" value="Genomic_DNA"/>
</dbReference>
<evidence type="ECO:0000313" key="2">
    <source>
        <dbReference type="EMBL" id="PQJ79365.1"/>
    </source>
</evidence>
<evidence type="ECO:0000313" key="3">
    <source>
        <dbReference type="Proteomes" id="UP000238882"/>
    </source>
</evidence>
<protein>
    <submittedName>
        <fullName evidence="2">Uncharacterized protein</fullName>
    </submittedName>
</protein>
<feature type="transmembrane region" description="Helical" evidence="1">
    <location>
        <begin position="65"/>
        <end position="84"/>
    </location>
</feature>
<organism evidence="2 3">
    <name type="scientific">Polaribacter porphyrae</name>
    <dbReference type="NCBI Taxonomy" id="1137780"/>
    <lineage>
        <taxon>Bacteria</taxon>
        <taxon>Pseudomonadati</taxon>
        <taxon>Bacteroidota</taxon>
        <taxon>Flavobacteriia</taxon>
        <taxon>Flavobacteriales</taxon>
        <taxon>Flavobacteriaceae</taxon>
    </lineage>
</organism>
<proteinExistence type="predicted"/>
<name>A0A2S7WP26_9FLAO</name>
<dbReference type="AlphaFoldDB" id="A0A2S7WP26"/>
<dbReference type="RefSeq" id="WP_226789101.1">
    <property type="nucleotide sequence ID" value="NZ_MSCN01000001.1"/>
</dbReference>
<keyword evidence="1" id="KW-1133">Transmembrane helix</keyword>
<evidence type="ECO:0000256" key="1">
    <source>
        <dbReference type="SAM" id="Phobius"/>
    </source>
</evidence>
<feature type="transmembrane region" description="Helical" evidence="1">
    <location>
        <begin position="40"/>
        <end position="59"/>
    </location>
</feature>
<reference evidence="2 3" key="1">
    <citation type="submission" date="2016-12" db="EMBL/GenBank/DDBJ databases">
        <title>Trade-off between light-utilization and light-protection in marine flavobacteria.</title>
        <authorList>
            <person name="Kumagai Y."/>
            <person name="Yoshizawa S."/>
            <person name="Kogure K."/>
            <person name="Iwasaki W."/>
        </authorList>
    </citation>
    <scope>NUCLEOTIDE SEQUENCE [LARGE SCALE GENOMIC DNA]</scope>
    <source>
        <strain evidence="2 3">NBRC 108759</strain>
    </source>
</reference>